<gene>
    <name evidence="1" type="primary">gshB</name>
    <name evidence="1" type="ORF">MW7_014575</name>
</gene>
<comment type="caution">
    <text evidence="1">The sequence shown here is derived from an EMBL/GenBank/DDBJ whole genome shotgun (WGS) entry which is preliminary data.</text>
</comment>
<protein>
    <submittedName>
        <fullName evidence="1">Glutathione synthase</fullName>
        <ecNumber evidence="1">6.3.2.3</ecNumber>
    </submittedName>
</protein>
<reference evidence="1" key="1">
    <citation type="submission" date="2019-05" db="EMBL/GenBank/DDBJ databases">
        <title>Revised genome assembly of Burkholderiaceae (previously Ralstonia) sp. PBA.</title>
        <authorList>
            <person name="Gan H.M."/>
        </authorList>
    </citation>
    <scope>NUCLEOTIDE SEQUENCE</scope>
    <source>
        <strain evidence="1">PBA</strain>
    </source>
</reference>
<dbReference type="EC" id="6.3.2.3" evidence="1"/>
<dbReference type="EMBL" id="AKCV02000025">
    <property type="protein sequence ID" value="TMS57177.1"/>
    <property type="molecule type" value="Genomic_DNA"/>
</dbReference>
<dbReference type="Proteomes" id="UP000004277">
    <property type="component" value="Unassembled WGS sequence"/>
</dbReference>
<sequence>MRILFITDPLETFTVYKDSTYAMMVEAVGRGHTLFVCQPWHLSMTGHAVEATVQPLELTGDDHDWYRAGEAALKPLTGFDAVLMRKDPPFDMEYVTSTWLLEVAERQGVRVFNKPQAIRDHSEKLAIAQFSQFTVPTLVTRDAGRIRRFHAEQGDIIIKPLDGMGGMGVFRIGPDGMNLGSVIETLGHNGARSLMAQQYIPAIRDGDKRILLIGGAPVPYALARVPLAGEVRGNLAAGGTGRAQPLSERDAQIAQALAPVLWQRGLLLVGLDVIGDYLTEVNVTSPTCFREITAQTGFNVAGMFIDALEHAVA</sequence>
<name>A0ACD3SLR1_9BURK</name>
<evidence type="ECO:0000313" key="2">
    <source>
        <dbReference type="Proteomes" id="UP000004277"/>
    </source>
</evidence>
<keyword evidence="2" id="KW-1185">Reference proteome</keyword>
<accession>A0ACD3SLR1</accession>
<organism evidence="1 2">
    <name type="scientific">Imbroritus primus</name>
    <dbReference type="NCBI Taxonomy" id="3058603"/>
    <lineage>
        <taxon>Bacteria</taxon>
        <taxon>Pseudomonadati</taxon>
        <taxon>Pseudomonadota</taxon>
        <taxon>Betaproteobacteria</taxon>
        <taxon>Burkholderiales</taxon>
        <taxon>Burkholderiaceae</taxon>
        <taxon>Imbroritus</taxon>
    </lineage>
</organism>
<evidence type="ECO:0000313" key="1">
    <source>
        <dbReference type="EMBL" id="TMS57177.1"/>
    </source>
</evidence>
<keyword evidence="1" id="KW-0436">Ligase</keyword>
<proteinExistence type="predicted"/>